<evidence type="ECO:0000313" key="3">
    <source>
        <dbReference type="Proteomes" id="UP000218676"/>
    </source>
</evidence>
<reference evidence="3" key="1">
    <citation type="submission" date="2017-05" db="EMBL/GenBank/DDBJ databases">
        <title>Whole genome sequence of fish pathogenic bacteria, Photobacterium damselae subsp. piscicida, strain 91-197, isolated from hybrid striped bass (Morone sp.) in USA.</title>
        <authorList>
            <person name="Teru Y."/>
            <person name="Hikima J."/>
            <person name="Kono T."/>
            <person name="Sakai M."/>
            <person name="Takano T."/>
            <person name="Hawke J.P."/>
            <person name="Takeyama H."/>
            <person name="Aoki T."/>
        </authorList>
    </citation>
    <scope>NUCLEOTIDE SEQUENCE [LARGE SCALE GENOMIC DNA]</scope>
    <source>
        <strain evidence="3">91-197</strain>
    </source>
</reference>
<dbReference type="Pfam" id="PF16548">
    <property type="entry name" value="FlgT_N"/>
    <property type="match status" value="1"/>
</dbReference>
<organism evidence="2 3">
    <name type="scientific">Photobacterium damsela subsp. piscicida</name>
    <name type="common">Pasteurella piscicida</name>
    <dbReference type="NCBI Taxonomy" id="38294"/>
    <lineage>
        <taxon>Bacteria</taxon>
        <taxon>Pseudomonadati</taxon>
        <taxon>Pseudomonadota</taxon>
        <taxon>Gammaproteobacteria</taxon>
        <taxon>Vibrionales</taxon>
        <taxon>Vibrionaceae</taxon>
        <taxon>Photobacterium</taxon>
    </lineage>
</organism>
<dbReference type="AlphaFoldDB" id="A0AAD1CFP0"/>
<dbReference type="InterPro" id="IPR038180">
    <property type="entry name" value="FlgT_N_sf"/>
</dbReference>
<feature type="domain" description="Flagellar assembly protein T N-terminal" evidence="1">
    <location>
        <begin position="26"/>
        <end position="112"/>
    </location>
</feature>
<dbReference type="RefSeq" id="WP_224756651.1">
    <property type="nucleotide sequence ID" value="NZ_AP018045.1"/>
</dbReference>
<proteinExistence type="predicted"/>
<gene>
    <name evidence="2" type="ORF">PDPUS_1_00873</name>
</gene>
<accession>A0AAD1CFP0</accession>
<name>A0AAD1CFP0_PHODP</name>
<dbReference type="InterPro" id="IPR032370">
    <property type="entry name" value="FlgT_N"/>
</dbReference>
<dbReference type="Gene3D" id="3.30.1660.40">
    <property type="entry name" value="FlgT, N-terminal domain"/>
    <property type="match status" value="1"/>
</dbReference>
<evidence type="ECO:0000259" key="1">
    <source>
        <dbReference type="Pfam" id="PF16548"/>
    </source>
</evidence>
<sequence length="161" mass="17794">MKKILVALLNFSVMLGGVFSLPAHGKWLEVTGQAVILESESTARINALEDAIYQAMVFSGADIATLSNIKPYLSEKNKEYRFSGNEVRQVSVIKTDKQGGKFYLTARIDIYPAAKSCHKTQYKKPLLLSDFTLLSQQQAVMGGIYQVGEDLVVTPIDLFSI</sequence>
<protein>
    <recommendedName>
        <fullName evidence="1">Flagellar assembly protein T N-terminal domain-containing protein</fullName>
    </recommendedName>
</protein>
<dbReference type="Proteomes" id="UP000218676">
    <property type="component" value="Chromosome 1"/>
</dbReference>
<evidence type="ECO:0000313" key="2">
    <source>
        <dbReference type="EMBL" id="BAX52247.1"/>
    </source>
</evidence>
<dbReference type="EMBL" id="AP018045">
    <property type="protein sequence ID" value="BAX52247.1"/>
    <property type="molecule type" value="Genomic_DNA"/>
</dbReference>